<keyword evidence="4" id="KW-0028">Amino-acid biosynthesis</keyword>
<dbReference type="EMBL" id="HBHW01021421">
    <property type="protein sequence ID" value="CAE0048531.1"/>
    <property type="molecule type" value="Transcribed_RNA"/>
</dbReference>
<organism evidence="11">
    <name type="scientific">Rhodosorus marinus</name>
    <dbReference type="NCBI Taxonomy" id="101924"/>
    <lineage>
        <taxon>Eukaryota</taxon>
        <taxon>Rhodophyta</taxon>
        <taxon>Stylonematophyceae</taxon>
        <taxon>Stylonematales</taxon>
        <taxon>Stylonemataceae</taxon>
        <taxon>Rhodosorus</taxon>
    </lineage>
</organism>
<feature type="domain" description="Indole-3-glycerol phosphate synthase" evidence="10">
    <location>
        <begin position="57"/>
        <end position="297"/>
    </location>
</feature>
<sequence>MNGLGFVISVGQFRGRTRPVCRKSKEWKPEGLLYGLVERKFDEIEKLEKILKERPDHPLALRANFAEADATEGSLYRALRRADGRLGIVAELKKRHPVHPGEEPLRILDYDQDLVKIVANTTAEWGCDATLVWTDGEQYEGDLNHLAAAGSQLKIPLIRGDFVVHPLQIAEASLCGAKAVLIIAGACLPDLESLLNSATLMGLEAIVEVHTDIELAFAVEAGAAIILLSNLNRATNQEEAMTAERLRPSIPDFIITAAGGGYSSAGECYDLLDMGFDAVVLGRTLFNTRHGEQLVKEIQSRRADLSTNFFRGFGLDPGADTKPFEPVLAEEDLPEFDIEDDSSGAEALQPDLQSLDGDEKV</sequence>
<evidence type="ECO:0000313" key="11">
    <source>
        <dbReference type="EMBL" id="CAE0048531.1"/>
    </source>
</evidence>
<evidence type="ECO:0000256" key="8">
    <source>
        <dbReference type="ARBA" id="ARBA00023239"/>
    </source>
</evidence>
<feature type="region of interest" description="Disordered" evidence="9">
    <location>
        <begin position="339"/>
        <end position="361"/>
    </location>
</feature>
<dbReference type="AlphaFoldDB" id="A0A7S2ZR12"/>
<dbReference type="InterPro" id="IPR045186">
    <property type="entry name" value="Indole-3-glycerol_P_synth"/>
</dbReference>
<dbReference type="PANTHER" id="PTHR22854">
    <property type="entry name" value="TRYPTOPHAN BIOSYNTHESIS PROTEIN"/>
    <property type="match status" value="1"/>
</dbReference>
<dbReference type="UniPathway" id="UPA00035">
    <property type="reaction ID" value="UER00043"/>
</dbReference>
<evidence type="ECO:0000256" key="2">
    <source>
        <dbReference type="ARBA" id="ARBA00004696"/>
    </source>
</evidence>
<keyword evidence="7" id="KW-0057">Aromatic amino acid biosynthesis</keyword>
<keyword evidence="5" id="KW-0210">Decarboxylase</keyword>
<evidence type="ECO:0000256" key="1">
    <source>
        <dbReference type="ARBA" id="ARBA00001633"/>
    </source>
</evidence>
<evidence type="ECO:0000256" key="9">
    <source>
        <dbReference type="SAM" id="MobiDB-lite"/>
    </source>
</evidence>
<name>A0A7S2ZR12_9RHOD</name>
<protein>
    <recommendedName>
        <fullName evidence="3">indole-3-glycerol-phosphate synthase</fullName>
        <ecNumber evidence="3">4.1.1.48</ecNumber>
    </recommendedName>
</protein>
<dbReference type="PANTHER" id="PTHR22854:SF2">
    <property type="entry name" value="INDOLE-3-GLYCEROL-PHOSPHATE SYNTHASE"/>
    <property type="match status" value="1"/>
</dbReference>
<dbReference type="EC" id="4.1.1.48" evidence="3"/>
<dbReference type="Pfam" id="PF00218">
    <property type="entry name" value="IGPS"/>
    <property type="match status" value="1"/>
</dbReference>
<proteinExistence type="predicted"/>
<comment type="pathway">
    <text evidence="2">Amino-acid biosynthesis; L-tryptophan biosynthesis; L-tryptophan from chorismate: step 4/5.</text>
</comment>
<evidence type="ECO:0000256" key="3">
    <source>
        <dbReference type="ARBA" id="ARBA00012362"/>
    </source>
</evidence>
<dbReference type="SUPFAM" id="SSF51366">
    <property type="entry name" value="Ribulose-phoshate binding barrel"/>
    <property type="match status" value="1"/>
</dbReference>
<keyword evidence="6" id="KW-0822">Tryptophan biosynthesis</keyword>
<dbReference type="InterPro" id="IPR013785">
    <property type="entry name" value="Aldolase_TIM"/>
</dbReference>
<dbReference type="InterPro" id="IPR013798">
    <property type="entry name" value="Indole-3-glycerol_P_synth_dom"/>
</dbReference>
<evidence type="ECO:0000256" key="4">
    <source>
        <dbReference type="ARBA" id="ARBA00022605"/>
    </source>
</evidence>
<dbReference type="Gene3D" id="3.20.20.70">
    <property type="entry name" value="Aldolase class I"/>
    <property type="match status" value="1"/>
</dbReference>
<evidence type="ECO:0000259" key="10">
    <source>
        <dbReference type="Pfam" id="PF00218"/>
    </source>
</evidence>
<comment type="catalytic activity">
    <reaction evidence="1">
        <text>1-(2-carboxyphenylamino)-1-deoxy-D-ribulose 5-phosphate + H(+) = (1S,2R)-1-C-(indol-3-yl)glycerol 3-phosphate + CO2 + H2O</text>
        <dbReference type="Rhea" id="RHEA:23476"/>
        <dbReference type="ChEBI" id="CHEBI:15377"/>
        <dbReference type="ChEBI" id="CHEBI:15378"/>
        <dbReference type="ChEBI" id="CHEBI:16526"/>
        <dbReference type="ChEBI" id="CHEBI:58613"/>
        <dbReference type="ChEBI" id="CHEBI:58866"/>
        <dbReference type="EC" id="4.1.1.48"/>
    </reaction>
</comment>
<accession>A0A7S2ZR12</accession>
<dbReference type="GO" id="GO:0000162">
    <property type="term" value="P:L-tryptophan biosynthetic process"/>
    <property type="evidence" value="ECO:0007669"/>
    <property type="project" value="UniProtKB-UniPathway"/>
</dbReference>
<dbReference type="InterPro" id="IPR011060">
    <property type="entry name" value="RibuloseP-bd_barrel"/>
</dbReference>
<dbReference type="GO" id="GO:0004640">
    <property type="term" value="F:phosphoribosylanthranilate isomerase activity"/>
    <property type="evidence" value="ECO:0007669"/>
    <property type="project" value="TreeGrafter"/>
</dbReference>
<gene>
    <name evidence="11" type="ORF">RMAR00112_LOCUS16526</name>
</gene>
<evidence type="ECO:0000256" key="7">
    <source>
        <dbReference type="ARBA" id="ARBA00023141"/>
    </source>
</evidence>
<keyword evidence="8" id="KW-0456">Lyase</keyword>
<evidence type="ECO:0000256" key="6">
    <source>
        <dbReference type="ARBA" id="ARBA00022822"/>
    </source>
</evidence>
<evidence type="ECO:0000256" key="5">
    <source>
        <dbReference type="ARBA" id="ARBA00022793"/>
    </source>
</evidence>
<reference evidence="11" key="1">
    <citation type="submission" date="2021-01" db="EMBL/GenBank/DDBJ databases">
        <authorList>
            <person name="Corre E."/>
            <person name="Pelletier E."/>
            <person name="Niang G."/>
            <person name="Scheremetjew M."/>
            <person name="Finn R."/>
            <person name="Kale V."/>
            <person name="Holt S."/>
            <person name="Cochrane G."/>
            <person name="Meng A."/>
            <person name="Brown T."/>
            <person name="Cohen L."/>
        </authorList>
    </citation>
    <scope>NUCLEOTIDE SEQUENCE</scope>
    <source>
        <strain evidence="11">CCMP 769</strain>
    </source>
</reference>
<dbReference type="GO" id="GO:0004425">
    <property type="term" value="F:indole-3-glycerol-phosphate synthase activity"/>
    <property type="evidence" value="ECO:0007669"/>
    <property type="project" value="UniProtKB-EC"/>
</dbReference>